<evidence type="ECO:0000313" key="2">
    <source>
        <dbReference type="Proteomes" id="UP000274082"/>
    </source>
</evidence>
<dbReference type="VEuPathDB" id="TriTrypDB:LDHU3_20.0660"/>
<dbReference type="GO" id="GO:0000428">
    <property type="term" value="C:DNA-directed RNA polymerase complex"/>
    <property type="evidence" value="ECO:0007669"/>
    <property type="project" value="UniProtKB-KW"/>
</dbReference>
<keyword evidence="2" id="KW-1185">Reference proteome</keyword>
<dbReference type="EMBL" id="CP029519">
    <property type="protein sequence ID" value="AYU78335.1"/>
    <property type="molecule type" value="Genomic_DNA"/>
</dbReference>
<dbReference type="VEuPathDB" id="TriTrypDB:LdCL_200010300"/>
<accession>A0A3Q8IBK2</accession>
<proteinExistence type="predicted"/>
<keyword evidence="1" id="KW-0548">Nucleotidyltransferase</keyword>
<dbReference type="Proteomes" id="UP000274082">
    <property type="component" value="Chromosome 20"/>
</dbReference>
<dbReference type="AlphaFoldDB" id="A0A3Q8IBK2"/>
<dbReference type="GO" id="GO:0003899">
    <property type="term" value="F:DNA-directed RNA polymerase activity"/>
    <property type="evidence" value="ECO:0007669"/>
    <property type="project" value="UniProtKB-EC"/>
</dbReference>
<gene>
    <name evidence="1" type="ORF">LdCL_200010300</name>
</gene>
<dbReference type="EC" id="2.7.7.6" evidence="1"/>
<dbReference type="VEuPathDB" id="TriTrypDB:LdBPK_200560.1"/>
<keyword evidence="1" id="KW-0240">DNA-directed RNA polymerase</keyword>
<dbReference type="Gene3D" id="2.20.28.30">
    <property type="entry name" value="RNA polymerase ii, chain L"/>
    <property type="match status" value="1"/>
</dbReference>
<keyword evidence="1" id="KW-0804">Transcription</keyword>
<dbReference type="OrthoDB" id="257852at2759"/>
<keyword evidence="1" id="KW-0808">Transferase</keyword>
<name>A0A3Q8IBK2_LEIDO</name>
<protein>
    <submittedName>
        <fullName evidence="1">DNA-directed RNA polymerase 2, RPB12 subunit, putative</fullName>
        <ecNumber evidence="1">2.7.7.6</ecNumber>
    </submittedName>
</protein>
<sequence>MRPCVCVRTCARVSVARVSLPLTMLSSSLSHALTHAHTRALGTVAHIITCCTQPCIRARASSLMSARVCAPARSRANKQCGCHPIDGTRACLRLWPNSERGRTKAIERRIMSGVPIKTEVKQEGGKYGATAATQESKPGIFATQETLGDVGREDKEGTLYVCGNCTAQLYFKPDSRLVCPICSHITGASTVFYKIRTEPTTYDTV</sequence>
<organism evidence="1 2">
    <name type="scientific">Leishmania donovani</name>
    <dbReference type="NCBI Taxonomy" id="5661"/>
    <lineage>
        <taxon>Eukaryota</taxon>
        <taxon>Discoba</taxon>
        <taxon>Euglenozoa</taxon>
        <taxon>Kinetoplastea</taxon>
        <taxon>Metakinetoplastina</taxon>
        <taxon>Trypanosomatida</taxon>
        <taxon>Trypanosomatidae</taxon>
        <taxon>Leishmaniinae</taxon>
        <taxon>Leishmania</taxon>
    </lineage>
</organism>
<reference evidence="1 2" key="1">
    <citation type="journal article" date="2018" name="Sci. Rep.">
        <title>A complete Leishmania donovani reference genome identifies novel genetic variations associated with virulence.</title>
        <authorList>
            <person name="Lypaczewski P."/>
            <person name="Hoshizaki J."/>
            <person name="Zhang W.-W."/>
            <person name="McCall L.-I."/>
            <person name="Torcivia-Rodriguez J."/>
            <person name="Simonyan V."/>
            <person name="Kaur A."/>
            <person name="Dewar K."/>
            <person name="Matlashewski G."/>
        </authorList>
    </citation>
    <scope>NUCLEOTIDE SEQUENCE [LARGE SCALE GENOMIC DNA]</scope>
    <source>
        <strain evidence="1 2">LdCL</strain>
    </source>
</reference>
<evidence type="ECO:0000313" key="1">
    <source>
        <dbReference type="EMBL" id="AYU78335.1"/>
    </source>
</evidence>